<protein>
    <submittedName>
        <fullName evidence="1">Uncharacterized protein</fullName>
    </submittedName>
</protein>
<accession>V9ESJ2</accession>
<keyword evidence="2" id="KW-1185">Reference proteome</keyword>
<proteinExistence type="predicted"/>
<reference evidence="1 2" key="1">
    <citation type="submission" date="2013-11" db="EMBL/GenBank/DDBJ databases">
        <title>The Genome Sequence of Phytophthora parasitica P1569.</title>
        <authorList>
            <consortium name="The Broad Institute Genomics Platform"/>
            <person name="Russ C."/>
            <person name="Tyler B."/>
            <person name="Panabieres F."/>
            <person name="Shan W."/>
            <person name="Tripathy S."/>
            <person name="Grunwald N."/>
            <person name="Machado M."/>
            <person name="Johnson C.S."/>
            <person name="Arredondo F."/>
            <person name="Hong C."/>
            <person name="Coffey M."/>
            <person name="Young S.K."/>
            <person name="Zeng Q."/>
            <person name="Gargeya S."/>
            <person name="Fitzgerald M."/>
            <person name="Abouelleil A."/>
            <person name="Alvarado L."/>
            <person name="Chapman S.B."/>
            <person name="Gainer-Dewar J."/>
            <person name="Goldberg J."/>
            <person name="Griggs A."/>
            <person name="Gujja S."/>
            <person name="Hansen M."/>
            <person name="Howarth C."/>
            <person name="Imamovic A."/>
            <person name="Ireland A."/>
            <person name="Larimer J."/>
            <person name="McCowan C."/>
            <person name="Murphy C."/>
            <person name="Pearson M."/>
            <person name="Poon T.W."/>
            <person name="Priest M."/>
            <person name="Roberts A."/>
            <person name="Saif S."/>
            <person name="Shea T."/>
            <person name="Sykes S."/>
            <person name="Wortman J."/>
            <person name="Nusbaum C."/>
            <person name="Birren B."/>
        </authorList>
    </citation>
    <scope>NUCLEOTIDE SEQUENCE [LARGE SCALE GENOMIC DNA]</scope>
    <source>
        <strain evidence="1 2">P1569</strain>
    </source>
</reference>
<dbReference type="Proteomes" id="UP000018721">
    <property type="component" value="Unassembled WGS sequence"/>
</dbReference>
<dbReference type="EMBL" id="ANIZ01002115">
    <property type="protein sequence ID" value="ETI42255.1"/>
    <property type="molecule type" value="Genomic_DNA"/>
</dbReference>
<dbReference type="HOGENOM" id="CLU_2818031_0_0_1"/>
<evidence type="ECO:0000313" key="2">
    <source>
        <dbReference type="Proteomes" id="UP000018721"/>
    </source>
</evidence>
<gene>
    <name evidence="1" type="ORF">F443_12587</name>
</gene>
<sequence>MDAHAYYEASHHIHFLARNFQTTTTFNTKREFPSQSASNEHFVRFGVLTGVTKNQRPRARDSILSAL</sequence>
<organism evidence="1 2">
    <name type="scientific">Phytophthora nicotianae P1569</name>
    <dbReference type="NCBI Taxonomy" id="1317065"/>
    <lineage>
        <taxon>Eukaryota</taxon>
        <taxon>Sar</taxon>
        <taxon>Stramenopiles</taxon>
        <taxon>Oomycota</taxon>
        <taxon>Peronosporomycetes</taxon>
        <taxon>Peronosporales</taxon>
        <taxon>Peronosporaceae</taxon>
        <taxon>Phytophthora</taxon>
    </lineage>
</organism>
<evidence type="ECO:0000313" key="1">
    <source>
        <dbReference type="EMBL" id="ETI42255.1"/>
    </source>
</evidence>
<name>V9ESJ2_PHYNI</name>
<comment type="caution">
    <text evidence="1">The sequence shown here is derived from an EMBL/GenBank/DDBJ whole genome shotgun (WGS) entry which is preliminary data.</text>
</comment>
<dbReference type="AlphaFoldDB" id="V9ESJ2"/>